<sequence>MQKAPSSPTLTSSKARTQAPAINHYKSTRPRAVKDQTCGFRGLGRSSPTSMDTHNSREVSNASLTLRKGYLTEGGVA</sequence>
<proteinExistence type="predicted"/>
<evidence type="ECO:0000313" key="2">
    <source>
        <dbReference type="EMBL" id="GBP80954.1"/>
    </source>
</evidence>
<name>A0A4C1Z1N7_EUMVA</name>
<gene>
    <name evidence="2" type="ORF">EVAR_56592_1</name>
</gene>
<comment type="caution">
    <text evidence="2">The sequence shown here is derived from an EMBL/GenBank/DDBJ whole genome shotgun (WGS) entry which is preliminary data.</text>
</comment>
<dbReference type="AlphaFoldDB" id="A0A4C1Z1N7"/>
<dbReference type="EMBL" id="BGZK01001489">
    <property type="protein sequence ID" value="GBP80954.1"/>
    <property type="molecule type" value="Genomic_DNA"/>
</dbReference>
<accession>A0A4C1Z1N7</accession>
<evidence type="ECO:0000256" key="1">
    <source>
        <dbReference type="SAM" id="MobiDB-lite"/>
    </source>
</evidence>
<evidence type="ECO:0000313" key="3">
    <source>
        <dbReference type="Proteomes" id="UP000299102"/>
    </source>
</evidence>
<feature type="compositionally biased region" description="Polar residues" evidence="1">
    <location>
        <begin position="1"/>
        <end position="16"/>
    </location>
</feature>
<organism evidence="2 3">
    <name type="scientific">Eumeta variegata</name>
    <name type="common">Bagworm moth</name>
    <name type="synonym">Eumeta japonica</name>
    <dbReference type="NCBI Taxonomy" id="151549"/>
    <lineage>
        <taxon>Eukaryota</taxon>
        <taxon>Metazoa</taxon>
        <taxon>Ecdysozoa</taxon>
        <taxon>Arthropoda</taxon>
        <taxon>Hexapoda</taxon>
        <taxon>Insecta</taxon>
        <taxon>Pterygota</taxon>
        <taxon>Neoptera</taxon>
        <taxon>Endopterygota</taxon>
        <taxon>Lepidoptera</taxon>
        <taxon>Glossata</taxon>
        <taxon>Ditrysia</taxon>
        <taxon>Tineoidea</taxon>
        <taxon>Psychidae</taxon>
        <taxon>Oiketicinae</taxon>
        <taxon>Eumeta</taxon>
    </lineage>
</organism>
<keyword evidence="3" id="KW-1185">Reference proteome</keyword>
<protein>
    <submittedName>
        <fullName evidence="2">Uncharacterized protein</fullName>
    </submittedName>
</protein>
<feature type="region of interest" description="Disordered" evidence="1">
    <location>
        <begin position="1"/>
        <end position="61"/>
    </location>
</feature>
<reference evidence="2 3" key="1">
    <citation type="journal article" date="2019" name="Commun. Biol.">
        <title>The bagworm genome reveals a unique fibroin gene that provides high tensile strength.</title>
        <authorList>
            <person name="Kono N."/>
            <person name="Nakamura H."/>
            <person name="Ohtoshi R."/>
            <person name="Tomita M."/>
            <person name="Numata K."/>
            <person name="Arakawa K."/>
        </authorList>
    </citation>
    <scope>NUCLEOTIDE SEQUENCE [LARGE SCALE GENOMIC DNA]</scope>
</reference>
<dbReference type="Proteomes" id="UP000299102">
    <property type="component" value="Unassembled WGS sequence"/>
</dbReference>
<feature type="compositionally biased region" description="Polar residues" evidence="1">
    <location>
        <begin position="46"/>
        <end position="61"/>
    </location>
</feature>